<dbReference type="Gene3D" id="3.40.50.12780">
    <property type="entry name" value="N-terminal domain of ligase-like"/>
    <property type="match status" value="1"/>
</dbReference>
<feature type="domain" description="AMP-binding enzyme C-terminal" evidence="4">
    <location>
        <begin position="436"/>
        <end position="517"/>
    </location>
</feature>
<dbReference type="Proteomes" id="UP001214170">
    <property type="component" value="Chromosome"/>
</dbReference>
<dbReference type="InterPro" id="IPR042099">
    <property type="entry name" value="ANL_N_sf"/>
</dbReference>
<dbReference type="InterPro" id="IPR045851">
    <property type="entry name" value="AMP-bd_C_sf"/>
</dbReference>
<evidence type="ECO:0000256" key="2">
    <source>
        <dbReference type="ARBA" id="ARBA00022598"/>
    </source>
</evidence>
<dbReference type="Pfam" id="PF00501">
    <property type="entry name" value="AMP-binding"/>
    <property type="match status" value="1"/>
</dbReference>
<evidence type="ECO:0000259" key="4">
    <source>
        <dbReference type="Pfam" id="PF13193"/>
    </source>
</evidence>
<name>A0ABY8GZR7_9BURK</name>
<evidence type="ECO:0000259" key="3">
    <source>
        <dbReference type="Pfam" id="PF00501"/>
    </source>
</evidence>
<evidence type="ECO:0000313" key="5">
    <source>
        <dbReference type="EMBL" id="WFP10267.1"/>
    </source>
</evidence>
<proteinExistence type="inferred from homology"/>
<dbReference type="RefSeq" id="WP_268082003.1">
    <property type="nucleotide sequence ID" value="NZ_CP106885.1"/>
</dbReference>
<dbReference type="SUPFAM" id="SSF56801">
    <property type="entry name" value="Acetyl-CoA synthetase-like"/>
    <property type="match status" value="1"/>
</dbReference>
<accession>A0ABY8GZR7</accession>
<dbReference type="PANTHER" id="PTHR43201">
    <property type="entry name" value="ACYL-COA SYNTHETASE"/>
    <property type="match status" value="1"/>
</dbReference>
<evidence type="ECO:0000313" key="6">
    <source>
        <dbReference type="Proteomes" id="UP001214170"/>
    </source>
</evidence>
<dbReference type="Pfam" id="PF13193">
    <property type="entry name" value="AMP-binding_C"/>
    <property type="match status" value="1"/>
</dbReference>
<dbReference type="InterPro" id="IPR000873">
    <property type="entry name" value="AMP-dep_synth/lig_dom"/>
</dbReference>
<comment type="similarity">
    <text evidence="1">Belongs to the ATP-dependent AMP-binding enzyme family.</text>
</comment>
<evidence type="ECO:0000256" key="1">
    <source>
        <dbReference type="ARBA" id="ARBA00006432"/>
    </source>
</evidence>
<dbReference type="EMBL" id="CP121261">
    <property type="protein sequence ID" value="WFP10267.1"/>
    <property type="molecule type" value="Genomic_DNA"/>
</dbReference>
<sequence length="533" mass="55221">MTLSEPTLVAAFARAWSQPEWAARPAIVTADTTLTYADLHGRVARIARGLRAAEVAPGSYVAVAMERSLDQVLTILGVMAAGACPCPLEPRLSVEETARRVAAVGLTWLVHDEANTATAAASGLAPSRVLEAASVANAADSTAVANMADVASLADVARPAHSARPDNASALGCTDEISPDAPGLLLFTSGSTGNPKGVLLSHRGLINNARGVLAHTGLTPDDRLLHVMPLHHTNALNNQIFAPLLAGASVALAGRFRADDMPGLLRAFRPTIITGVPTMYARMLELEFDAASLAGLRFARCGSAPITEALHRRIEAFLGCPLVVSYGLSEATCTSTMNPPGARRVGSVGTVLAGQSVTLRLPDGSEAAPGGEGEICIAGDSLMLGYLGVDNGDDGAPTLLRTGDLGRFDDAGYLSITGRIKDVIIRGGENISPALIEGVVTRLPFVAACCVVGAPDDDLGEVPVIFVQPKGDAMPGAQQAAGVEAELLAEVQARLGRIYVPREVLWVERLPENAVGKVDRKALAKQVMAAASA</sequence>
<organism evidence="5 6">
    <name type="scientific">Achromobacter spanius</name>
    <dbReference type="NCBI Taxonomy" id="217203"/>
    <lineage>
        <taxon>Bacteria</taxon>
        <taxon>Pseudomonadati</taxon>
        <taxon>Pseudomonadota</taxon>
        <taxon>Betaproteobacteria</taxon>
        <taxon>Burkholderiales</taxon>
        <taxon>Alcaligenaceae</taxon>
        <taxon>Achromobacter</taxon>
    </lineage>
</organism>
<dbReference type="Gene3D" id="3.30.300.30">
    <property type="match status" value="1"/>
</dbReference>
<dbReference type="InterPro" id="IPR025110">
    <property type="entry name" value="AMP-bd_C"/>
</dbReference>
<dbReference type="InterPro" id="IPR020845">
    <property type="entry name" value="AMP-binding_CS"/>
</dbReference>
<keyword evidence="6" id="KW-1185">Reference proteome</keyword>
<protein>
    <submittedName>
        <fullName evidence="5">Class I adenylate-forming enzyme family protein</fullName>
    </submittedName>
</protein>
<keyword evidence="2" id="KW-0436">Ligase</keyword>
<dbReference type="PROSITE" id="PS00455">
    <property type="entry name" value="AMP_BINDING"/>
    <property type="match status" value="1"/>
</dbReference>
<reference evidence="5 6" key="1">
    <citation type="submission" date="2023-03" db="EMBL/GenBank/DDBJ databases">
        <title>Achromobacter spanius LIG8.</title>
        <authorList>
            <person name="Shrestha S."/>
        </authorList>
    </citation>
    <scope>NUCLEOTIDE SEQUENCE [LARGE SCALE GENOMIC DNA]</scope>
    <source>
        <strain evidence="5 6">LIG8</strain>
    </source>
</reference>
<gene>
    <name evidence="5" type="ORF">P8T11_10475</name>
</gene>
<dbReference type="PANTHER" id="PTHR43201:SF5">
    <property type="entry name" value="MEDIUM-CHAIN ACYL-COA LIGASE ACSF2, MITOCHONDRIAL"/>
    <property type="match status" value="1"/>
</dbReference>
<feature type="domain" description="AMP-dependent synthetase/ligase" evidence="3">
    <location>
        <begin position="21"/>
        <end position="387"/>
    </location>
</feature>